<dbReference type="PROSITE" id="PS50885">
    <property type="entry name" value="HAMP"/>
    <property type="match status" value="1"/>
</dbReference>
<accession>A0ABS3FS96</accession>
<dbReference type="Gene3D" id="3.30.450.20">
    <property type="entry name" value="PAS domain"/>
    <property type="match status" value="2"/>
</dbReference>
<evidence type="ECO:0000256" key="6">
    <source>
        <dbReference type="ARBA" id="ARBA00022679"/>
    </source>
</evidence>
<dbReference type="InterPro" id="IPR003661">
    <property type="entry name" value="HisK_dim/P_dom"/>
</dbReference>
<evidence type="ECO:0000256" key="4">
    <source>
        <dbReference type="ARBA" id="ARBA00022475"/>
    </source>
</evidence>
<keyword evidence="5 12" id="KW-0597">Phosphoprotein</keyword>
<keyword evidence="11 14" id="KW-0472">Membrane</keyword>
<dbReference type="InterPro" id="IPR001789">
    <property type="entry name" value="Sig_transdc_resp-reg_receiver"/>
</dbReference>
<dbReference type="CDD" id="cd00130">
    <property type="entry name" value="PAS"/>
    <property type="match status" value="1"/>
</dbReference>
<dbReference type="CDD" id="cd17580">
    <property type="entry name" value="REC_2_DhkD-like"/>
    <property type="match status" value="1"/>
</dbReference>
<feature type="transmembrane region" description="Helical" evidence="14">
    <location>
        <begin position="95"/>
        <end position="114"/>
    </location>
</feature>
<keyword evidence="20" id="KW-1185">Reference proteome</keyword>
<comment type="caution">
    <text evidence="19">The sequence shown here is derived from an EMBL/GenBank/DDBJ whole genome shotgun (WGS) entry which is preliminary data.</text>
</comment>
<dbReference type="SUPFAM" id="SSF55874">
    <property type="entry name" value="ATPase domain of HSP90 chaperone/DNA topoisomerase II/histidine kinase"/>
    <property type="match status" value="1"/>
</dbReference>
<dbReference type="Pfam" id="PF02743">
    <property type="entry name" value="dCache_1"/>
    <property type="match status" value="1"/>
</dbReference>
<feature type="domain" description="HAMP" evidence="18">
    <location>
        <begin position="546"/>
        <end position="598"/>
    </location>
</feature>
<dbReference type="PANTHER" id="PTHR43547">
    <property type="entry name" value="TWO-COMPONENT HISTIDINE KINASE"/>
    <property type="match status" value="1"/>
</dbReference>
<dbReference type="InterPro" id="IPR036097">
    <property type="entry name" value="HisK_dim/P_sf"/>
</dbReference>
<keyword evidence="13" id="KW-0175">Coiled coil</keyword>
<dbReference type="PRINTS" id="PR00344">
    <property type="entry name" value="BCTRLSENSOR"/>
</dbReference>
<evidence type="ECO:0000256" key="12">
    <source>
        <dbReference type="PROSITE-ProRule" id="PRU00169"/>
    </source>
</evidence>
<dbReference type="InterPro" id="IPR033479">
    <property type="entry name" value="dCache_1"/>
</dbReference>
<gene>
    <name evidence="19" type="ORF">J0895_12835</name>
</gene>
<reference evidence="19 20" key="1">
    <citation type="submission" date="2021-03" db="EMBL/GenBank/DDBJ databases">
        <title>Metabolic Capacity of the Antarctic Cyanobacterium Phormidium pseudopriestleyi that Sustains Oxygenic Photosynthesis in the Presence of Hydrogen Sulfide.</title>
        <authorList>
            <person name="Lumian J.E."/>
            <person name="Jungblut A.D."/>
            <person name="Dillon M.L."/>
            <person name="Hawes I."/>
            <person name="Doran P.T."/>
            <person name="Mackey T.J."/>
            <person name="Dick G.J."/>
            <person name="Grettenberger C.L."/>
            <person name="Sumner D.Y."/>
        </authorList>
    </citation>
    <scope>NUCLEOTIDE SEQUENCE [LARGE SCALE GENOMIC DNA]</scope>
    <source>
        <strain evidence="19 20">FRX01</strain>
    </source>
</reference>
<feature type="transmembrane region" description="Helical" evidence="14">
    <location>
        <begin position="197"/>
        <end position="214"/>
    </location>
</feature>
<feature type="coiled-coil region" evidence="13">
    <location>
        <begin position="593"/>
        <end position="620"/>
    </location>
</feature>
<feature type="transmembrane region" description="Helical" evidence="14">
    <location>
        <begin position="220"/>
        <end position="237"/>
    </location>
</feature>
<dbReference type="InterPro" id="IPR035965">
    <property type="entry name" value="PAS-like_dom_sf"/>
</dbReference>
<evidence type="ECO:0000256" key="13">
    <source>
        <dbReference type="SAM" id="Coils"/>
    </source>
</evidence>
<dbReference type="InterPro" id="IPR004358">
    <property type="entry name" value="Sig_transdc_His_kin-like_C"/>
</dbReference>
<evidence type="ECO:0000256" key="8">
    <source>
        <dbReference type="ARBA" id="ARBA00022777"/>
    </source>
</evidence>
<dbReference type="SUPFAM" id="SSF52172">
    <property type="entry name" value="CheY-like"/>
    <property type="match status" value="1"/>
</dbReference>
<dbReference type="SMART" id="SM00304">
    <property type="entry name" value="HAMP"/>
    <property type="match status" value="1"/>
</dbReference>
<feature type="transmembrane region" description="Helical" evidence="14">
    <location>
        <begin position="134"/>
        <end position="154"/>
    </location>
</feature>
<dbReference type="Gene3D" id="6.10.340.10">
    <property type="match status" value="1"/>
</dbReference>
<dbReference type="PROSITE" id="PS50110">
    <property type="entry name" value="RESPONSE_REGULATORY"/>
    <property type="match status" value="1"/>
</dbReference>
<feature type="transmembrane region" description="Helical" evidence="14">
    <location>
        <begin position="72"/>
        <end position="89"/>
    </location>
</feature>
<dbReference type="InterPro" id="IPR000014">
    <property type="entry name" value="PAS"/>
</dbReference>
<keyword evidence="7 14" id="KW-0812">Transmembrane</keyword>
<protein>
    <recommendedName>
        <fullName evidence="3">histidine kinase</fullName>
        <ecNumber evidence="3">2.7.13.3</ecNumber>
    </recommendedName>
</protein>
<dbReference type="NCBIfam" id="TIGR00229">
    <property type="entry name" value="sensory_box"/>
    <property type="match status" value="1"/>
</dbReference>
<dbReference type="PROSITE" id="PS50112">
    <property type="entry name" value="PAS"/>
    <property type="match status" value="1"/>
</dbReference>
<comment type="subcellular location">
    <subcellularLocation>
        <location evidence="2">Cell membrane</location>
        <topology evidence="2">Multi-pass membrane protein</topology>
    </subcellularLocation>
</comment>
<sequence>MKRPIRIDTLQWFIGIYLAIRGTLMLMLPHKVASDIFAPFQPYVTGLGALQVMVGAGLIVVATLLPLRWSILGAHLMAGVVLFQMGIGYASGGKLMGVVGALSLGLALAIAPFLGNEDERRYRHRDAQTGAIDLFAVAMGLRMAIEGLLFLTLLNPELQESLSPVLPSYRIPYALLYLAIGLSVLGVQLYPKVPRWLFQLVHFFAGIFLWTWILGRGFSFWNGVLSYAVLGTALAFLPSIGQRLNRLDPYSLQTRVAVASIGIVTLPLVSLTTLVSLPQQQATIDHSLTVQQSLAVALSQDIATYINLHRSAIIALGNQPGLAEMEPEQQQALLQVVHEAYPDIQVLSTFNANGQEIARSDNQPLGPSIREMASFQEIRLTSQPILNFQVGRTVNLPVAFFLVPIKNSQGEFAGALSGSIASSRITDQLGRMAADTNLKAYLVDAKGRVIAHPNVQLVNSFADFAQVPPVAALLDGSISLGKLSYWNGPIRELVGYARVPDFGWGAIVERPANQVLETLNVRRERDFAVLLSVAAASLAVGGFLSHRLTNPLRTLAFAAQELGKGNSMAPLPNSNITELANLSLVFGTMRDRLVRRTNERDRAEAELRQSEAKFRRLVESNIIGAIVVEIEGPVIEANDEFLQMMGYTRADLASGNIHWLKIAPPEYFEGDRRITQELQETGAFAPFEIECIRADGRRVPVLLGAARLEETEDKAIAFVLDLTQRKQMEQEREQLLKRERAARENAESANRIKDEFLAVLSHELRSPLNPILGWAKLLRSRTFDKKTIDKALETIERNALLQTQLIEDLLDVSRILQGKLTLNVQPVNLISTITASLETVSLAAEAKSIHIETRFDNAASPVAGDLIRLQQVFWNLLSNAVKFTPANGQIEVILAQVNSMAQIQVKDTGKGIAPQFLPYVFEYFRQEDGGTTRAFGGLGLGLAIVRYIVEQHGGEVMAESAGEGLGSTFTVNLPRMSVEATPDAGDRPPLSLMENLQGLRVLLVDDEPDLLELAVFTLEEAGAQVTGCASAAKALTALHQTLYDLLVCDIGMPDIDGYMLMRQVRAFPPELGGKIPAIALTAYASELDRQQALLAGFQLHLSKPIEPDLFIQAISQLLQSSPEVDLK</sequence>
<evidence type="ECO:0000259" key="17">
    <source>
        <dbReference type="PROSITE" id="PS50112"/>
    </source>
</evidence>
<evidence type="ECO:0000259" key="15">
    <source>
        <dbReference type="PROSITE" id="PS50109"/>
    </source>
</evidence>
<dbReference type="Pfam" id="PF00072">
    <property type="entry name" value="Response_reg"/>
    <property type="match status" value="1"/>
</dbReference>
<dbReference type="InterPro" id="IPR036890">
    <property type="entry name" value="HATPase_C_sf"/>
</dbReference>
<evidence type="ECO:0000256" key="9">
    <source>
        <dbReference type="ARBA" id="ARBA00022989"/>
    </source>
</evidence>
<evidence type="ECO:0000313" key="19">
    <source>
        <dbReference type="EMBL" id="MBO0349981.1"/>
    </source>
</evidence>
<keyword evidence="4" id="KW-1003">Cell membrane</keyword>
<dbReference type="SMART" id="SM00387">
    <property type="entry name" value="HATPase_c"/>
    <property type="match status" value="1"/>
</dbReference>
<feature type="domain" description="Response regulatory" evidence="16">
    <location>
        <begin position="1000"/>
        <end position="1118"/>
    </location>
</feature>
<dbReference type="SMART" id="SM00448">
    <property type="entry name" value="REC"/>
    <property type="match status" value="1"/>
</dbReference>
<dbReference type="RefSeq" id="WP_207088485.1">
    <property type="nucleotide sequence ID" value="NZ_JAFLQW010000340.1"/>
</dbReference>
<evidence type="ECO:0000256" key="1">
    <source>
        <dbReference type="ARBA" id="ARBA00000085"/>
    </source>
</evidence>
<evidence type="ECO:0000256" key="3">
    <source>
        <dbReference type="ARBA" id="ARBA00012438"/>
    </source>
</evidence>
<feature type="coiled-coil region" evidence="13">
    <location>
        <begin position="725"/>
        <end position="752"/>
    </location>
</feature>
<feature type="domain" description="Histidine kinase" evidence="15">
    <location>
        <begin position="759"/>
        <end position="977"/>
    </location>
</feature>
<keyword evidence="10" id="KW-0902">Two-component regulatory system</keyword>
<dbReference type="CDD" id="cd18774">
    <property type="entry name" value="PDC2_HK_sensor"/>
    <property type="match status" value="1"/>
</dbReference>
<dbReference type="CDD" id="cd00082">
    <property type="entry name" value="HisKA"/>
    <property type="match status" value="1"/>
</dbReference>
<dbReference type="Gene3D" id="3.30.565.10">
    <property type="entry name" value="Histidine kinase-like ATPase, C-terminal domain"/>
    <property type="match status" value="1"/>
</dbReference>
<dbReference type="EMBL" id="JAFLQW010000340">
    <property type="protein sequence ID" value="MBO0349981.1"/>
    <property type="molecule type" value="Genomic_DNA"/>
</dbReference>
<dbReference type="SUPFAM" id="SSF47384">
    <property type="entry name" value="Homodimeric domain of signal transducing histidine kinase"/>
    <property type="match status" value="1"/>
</dbReference>
<feature type="transmembrane region" description="Helical" evidence="14">
    <location>
        <begin position="257"/>
        <end position="277"/>
    </location>
</feature>
<dbReference type="Pfam" id="PF13426">
    <property type="entry name" value="PAS_9"/>
    <property type="match status" value="1"/>
</dbReference>
<organism evidence="19 20">
    <name type="scientific">Phormidium pseudopriestleyi FRX01</name>
    <dbReference type="NCBI Taxonomy" id="1759528"/>
    <lineage>
        <taxon>Bacteria</taxon>
        <taxon>Bacillati</taxon>
        <taxon>Cyanobacteriota</taxon>
        <taxon>Cyanophyceae</taxon>
        <taxon>Oscillatoriophycideae</taxon>
        <taxon>Oscillatoriales</taxon>
        <taxon>Oscillatoriaceae</taxon>
        <taxon>Phormidium</taxon>
    </lineage>
</organism>
<dbReference type="PROSITE" id="PS50109">
    <property type="entry name" value="HIS_KIN"/>
    <property type="match status" value="1"/>
</dbReference>
<comment type="catalytic activity">
    <reaction evidence="1">
        <text>ATP + protein L-histidine = ADP + protein N-phospho-L-histidine.</text>
        <dbReference type="EC" id="2.7.13.3"/>
    </reaction>
</comment>
<keyword evidence="8" id="KW-0418">Kinase</keyword>
<feature type="transmembrane region" description="Helical" evidence="14">
    <location>
        <begin position="42"/>
        <end position="65"/>
    </location>
</feature>
<dbReference type="SMART" id="SM00091">
    <property type="entry name" value="PAS"/>
    <property type="match status" value="1"/>
</dbReference>
<evidence type="ECO:0000313" key="20">
    <source>
        <dbReference type="Proteomes" id="UP000664844"/>
    </source>
</evidence>
<dbReference type="Gene3D" id="3.40.50.2300">
    <property type="match status" value="1"/>
</dbReference>
<feature type="transmembrane region" description="Helical" evidence="14">
    <location>
        <begin position="12"/>
        <end position="30"/>
    </location>
</feature>
<dbReference type="InterPro" id="IPR011006">
    <property type="entry name" value="CheY-like_superfamily"/>
</dbReference>
<evidence type="ECO:0000256" key="2">
    <source>
        <dbReference type="ARBA" id="ARBA00004651"/>
    </source>
</evidence>
<evidence type="ECO:0000259" key="16">
    <source>
        <dbReference type="PROSITE" id="PS50110"/>
    </source>
</evidence>
<dbReference type="PANTHER" id="PTHR43547:SF2">
    <property type="entry name" value="HYBRID SIGNAL TRANSDUCTION HISTIDINE KINASE C"/>
    <property type="match status" value="1"/>
</dbReference>
<dbReference type="Gene3D" id="1.10.287.130">
    <property type="match status" value="1"/>
</dbReference>
<dbReference type="InterPro" id="IPR003660">
    <property type="entry name" value="HAMP_dom"/>
</dbReference>
<name>A0ABS3FS96_9CYAN</name>
<feature type="transmembrane region" description="Helical" evidence="14">
    <location>
        <begin position="174"/>
        <end position="190"/>
    </location>
</feature>
<dbReference type="SUPFAM" id="SSF55785">
    <property type="entry name" value="PYP-like sensor domain (PAS domain)"/>
    <property type="match status" value="1"/>
</dbReference>
<proteinExistence type="predicted"/>
<dbReference type="SMART" id="SM00388">
    <property type="entry name" value="HisKA"/>
    <property type="match status" value="1"/>
</dbReference>
<evidence type="ECO:0000256" key="11">
    <source>
        <dbReference type="ARBA" id="ARBA00023136"/>
    </source>
</evidence>
<evidence type="ECO:0000256" key="7">
    <source>
        <dbReference type="ARBA" id="ARBA00022692"/>
    </source>
</evidence>
<dbReference type="CDD" id="cd12914">
    <property type="entry name" value="PDC1_DGC_like"/>
    <property type="match status" value="1"/>
</dbReference>
<evidence type="ECO:0000256" key="10">
    <source>
        <dbReference type="ARBA" id="ARBA00023012"/>
    </source>
</evidence>
<keyword evidence="9 14" id="KW-1133">Transmembrane helix</keyword>
<dbReference type="InterPro" id="IPR005467">
    <property type="entry name" value="His_kinase_dom"/>
</dbReference>
<dbReference type="Pfam" id="PF02518">
    <property type="entry name" value="HATPase_c"/>
    <property type="match status" value="1"/>
</dbReference>
<dbReference type="Proteomes" id="UP000664844">
    <property type="component" value="Unassembled WGS sequence"/>
</dbReference>
<feature type="domain" description="PAS" evidence="17">
    <location>
        <begin position="610"/>
        <end position="682"/>
    </location>
</feature>
<evidence type="ECO:0000259" key="18">
    <source>
        <dbReference type="PROSITE" id="PS50885"/>
    </source>
</evidence>
<keyword evidence="6" id="KW-0808">Transferase</keyword>
<evidence type="ECO:0000256" key="5">
    <source>
        <dbReference type="ARBA" id="ARBA00022553"/>
    </source>
</evidence>
<dbReference type="CDD" id="cd06225">
    <property type="entry name" value="HAMP"/>
    <property type="match status" value="1"/>
</dbReference>
<dbReference type="Pfam" id="PF00512">
    <property type="entry name" value="HisKA"/>
    <property type="match status" value="1"/>
</dbReference>
<dbReference type="InterPro" id="IPR003594">
    <property type="entry name" value="HATPase_dom"/>
</dbReference>
<dbReference type="EC" id="2.7.13.3" evidence="3"/>
<evidence type="ECO:0000256" key="14">
    <source>
        <dbReference type="SAM" id="Phobius"/>
    </source>
</evidence>
<feature type="modified residue" description="4-aspartylphosphate" evidence="12">
    <location>
        <position position="1049"/>
    </location>
</feature>